<dbReference type="GO" id="GO:0005524">
    <property type="term" value="F:ATP binding"/>
    <property type="evidence" value="ECO:0007669"/>
    <property type="project" value="InterPro"/>
</dbReference>
<evidence type="ECO:0000313" key="5">
    <source>
        <dbReference type="Proteomes" id="UP001385951"/>
    </source>
</evidence>
<dbReference type="GO" id="GO:0003689">
    <property type="term" value="F:DNA clamp loader activity"/>
    <property type="evidence" value="ECO:0007669"/>
    <property type="project" value="InterPro"/>
</dbReference>
<feature type="region of interest" description="Disordered" evidence="2">
    <location>
        <begin position="121"/>
        <end position="146"/>
    </location>
</feature>
<protein>
    <recommendedName>
        <fullName evidence="3">DNA replication factor RFC1 C-terminal domain-containing protein</fullName>
    </recommendedName>
</protein>
<dbReference type="Pfam" id="PF08519">
    <property type="entry name" value="RFC1"/>
    <property type="match status" value="1"/>
</dbReference>
<feature type="compositionally biased region" description="Acidic residues" evidence="2">
    <location>
        <begin position="121"/>
        <end position="134"/>
    </location>
</feature>
<evidence type="ECO:0000313" key="4">
    <source>
        <dbReference type="EMBL" id="KAK7696549.1"/>
    </source>
</evidence>
<dbReference type="GO" id="GO:0006260">
    <property type="term" value="P:DNA replication"/>
    <property type="evidence" value="ECO:0007669"/>
    <property type="project" value="UniProtKB-KW"/>
</dbReference>
<comment type="caution">
    <text evidence="4">The sequence shown here is derived from an EMBL/GenBank/DDBJ whole genome shotgun (WGS) entry which is preliminary data.</text>
</comment>
<keyword evidence="5" id="KW-1185">Reference proteome</keyword>
<dbReference type="PANTHER" id="PTHR23389">
    <property type="entry name" value="CHROMOSOME TRANSMISSION FIDELITY FACTOR 18"/>
    <property type="match status" value="1"/>
</dbReference>
<dbReference type="GO" id="GO:0003677">
    <property type="term" value="F:DNA binding"/>
    <property type="evidence" value="ECO:0007669"/>
    <property type="project" value="TreeGrafter"/>
</dbReference>
<feature type="domain" description="DNA replication factor RFC1 C-terminal" evidence="3">
    <location>
        <begin position="1"/>
        <end position="90"/>
    </location>
</feature>
<accession>A0AAW0H0W1</accession>
<dbReference type="Proteomes" id="UP001385951">
    <property type="component" value="Unassembled WGS sequence"/>
</dbReference>
<evidence type="ECO:0000259" key="3">
    <source>
        <dbReference type="Pfam" id="PF08519"/>
    </source>
</evidence>
<dbReference type="PANTHER" id="PTHR23389:SF6">
    <property type="entry name" value="REPLICATION FACTOR C SUBUNIT 1"/>
    <property type="match status" value="1"/>
</dbReference>
<dbReference type="GO" id="GO:0005634">
    <property type="term" value="C:nucleus"/>
    <property type="evidence" value="ECO:0007669"/>
    <property type="project" value="TreeGrafter"/>
</dbReference>
<organism evidence="4 5">
    <name type="scientific">Cerrena zonata</name>
    <dbReference type="NCBI Taxonomy" id="2478898"/>
    <lineage>
        <taxon>Eukaryota</taxon>
        <taxon>Fungi</taxon>
        <taxon>Dikarya</taxon>
        <taxon>Basidiomycota</taxon>
        <taxon>Agaricomycotina</taxon>
        <taxon>Agaricomycetes</taxon>
        <taxon>Polyporales</taxon>
        <taxon>Cerrenaceae</taxon>
        <taxon>Cerrena</taxon>
    </lineage>
</organism>
<proteinExistence type="predicted"/>
<keyword evidence="1" id="KW-0235">DNA replication</keyword>
<evidence type="ECO:0000256" key="1">
    <source>
        <dbReference type="ARBA" id="ARBA00022705"/>
    </source>
</evidence>
<dbReference type="EMBL" id="JASBNA010000001">
    <property type="protein sequence ID" value="KAK7696549.1"/>
    <property type="molecule type" value="Genomic_DNA"/>
</dbReference>
<dbReference type="GO" id="GO:0005663">
    <property type="term" value="C:DNA replication factor C complex"/>
    <property type="evidence" value="ECO:0007669"/>
    <property type="project" value="InterPro"/>
</dbReference>
<feature type="compositionally biased region" description="Basic and acidic residues" evidence="2">
    <location>
        <begin position="135"/>
        <end position="146"/>
    </location>
</feature>
<gene>
    <name evidence="4" type="ORF">QCA50_001207</name>
</gene>
<evidence type="ECO:0000256" key="2">
    <source>
        <dbReference type="SAM" id="MobiDB-lite"/>
    </source>
</evidence>
<reference evidence="4 5" key="1">
    <citation type="submission" date="2022-09" db="EMBL/GenBank/DDBJ databases">
        <authorList>
            <person name="Palmer J.M."/>
        </authorList>
    </citation>
    <scope>NUCLEOTIDE SEQUENCE [LARGE SCALE GENOMIC DNA]</scope>
    <source>
        <strain evidence="4 5">DSM 7382</strain>
    </source>
</reference>
<name>A0AAW0H0W1_9APHY</name>
<dbReference type="InterPro" id="IPR013725">
    <property type="entry name" value="DNA_replication_fac_RFC1_C"/>
</dbReference>
<dbReference type="AlphaFoldDB" id="A0AAW0H0W1"/>
<sequence length="180" mass="19817">MQARVRLKVSGDKNELRQSYVPTLFTHIVKPLMDNGASAVDDVIERLDDYFLNRDDWDTAIELGVGDLKDDLVLKKISPATKTALTKKYNAKDHPIAFHRADDLGKAAKKIAAAGPAPDLEEAYEVDDEVEDVQDDAKKDDDDLSKDSLIKAPKVKKVAKPTNRKIVATAKGKGGAKKMM</sequence>